<dbReference type="NCBIfam" id="TIGR00797">
    <property type="entry name" value="matE"/>
    <property type="match status" value="1"/>
</dbReference>
<keyword evidence="10" id="KW-0406">Ion transport</keyword>
<evidence type="ECO:0000256" key="7">
    <source>
        <dbReference type="ARBA" id="ARBA00022475"/>
    </source>
</evidence>
<keyword evidence="9 13" id="KW-1133">Transmembrane helix</keyword>
<evidence type="ECO:0000256" key="1">
    <source>
        <dbReference type="ARBA" id="ARBA00003408"/>
    </source>
</evidence>
<keyword evidence="8 13" id="KW-0812">Transmembrane</keyword>
<organism evidence="14 15">
    <name type="scientific">Orenia metallireducens</name>
    <dbReference type="NCBI Taxonomy" id="1413210"/>
    <lineage>
        <taxon>Bacteria</taxon>
        <taxon>Bacillati</taxon>
        <taxon>Bacillota</taxon>
        <taxon>Clostridia</taxon>
        <taxon>Halanaerobiales</taxon>
        <taxon>Halobacteroidaceae</taxon>
        <taxon>Orenia</taxon>
    </lineage>
</organism>
<name>A0A285FW95_9FIRM</name>
<evidence type="ECO:0000256" key="8">
    <source>
        <dbReference type="ARBA" id="ARBA00022692"/>
    </source>
</evidence>
<dbReference type="Proteomes" id="UP000219573">
    <property type="component" value="Unassembled WGS sequence"/>
</dbReference>
<feature type="transmembrane region" description="Helical" evidence="13">
    <location>
        <begin position="293"/>
        <end position="312"/>
    </location>
</feature>
<comment type="similarity">
    <text evidence="3">Belongs to the multi antimicrobial extrusion (MATE) (TC 2.A.66.1) family.</text>
</comment>
<dbReference type="PANTHER" id="PTHR43298:SF2">
    <property type="entry name" value="FMN_FAD EXPORTER YEEO-RELATED"/>
    <property type="match status" value="1"/>
</dbReference>
<feature type="transmembrane region" description="Helical" evidence="13">
    <location>
        <begin position="201"/>
        <end position="225"/>
    </location>
</feature>
<evidence type="ECO:0000256" key="13">
    <source>
        <dbReference type="SAM" id="Phobius"/>
    </source>
</evidence>
<evidence type="ECO:0000313" key="14">
    <source>
        <dbReference type="EMBL" id="SNY15630.1"/>
    </source>
</evidence>
<feature type="transmembrane region" description="Helical" evidence="13">
    <location>
        <begin position="365"/>
        <end position="386"/>
    </location>
</feature>
<dbReference type="PANTHER" id="PTHR43298">
    <property type="entry name" value="MULTIDRUG RESISTANCE PROTEIN NORM-RELATED"/>
    <property type="match status" value="1"/>
</dbReference>
<dbReference type="Pfam" id="PF01554">
    <property type="entry name" value="MatE"/>
    <property type="match status" value="2"/>
</dbReference>
<keyword evidence="15" id="KW-1185">Reference proteome</keyword>
<dbReference type="GO" id="GO:0042910">
    <property type="term" value="F:xenobiotic transmembrane transporter activity"/>
    <property type="evidence" value="ECO:0007669"/>
    <property type="project" value="InterPro"/>
</dbReference>
<evidence type="ECO:0000256" key="4">
    <source>
        <dbReference type="ARBA" id="ARBA00020268"/>
    </source>
</evidence>
<keyword evidence="7" id="KW-1003">Cell membrane</keyword>
<dbReference type="InterPro" id="IPR048279">
    <property type="entry name" value="MdtK-like"/>
</dbReference>
<dbReference type="PIRSF" id="PIRSF006603">
    <property type="entry name" value="DinF"/>
    <property type="match status" value="1"/>
</dbReference>
<comment type="subcellular location">
    <subcellularLocation>
        <location evidence="2">Cell membrane</location>
        <topology evidence="2">Multi-pass membrane protein</topology>
    </subcellularLocation>
</comment>
<evidence type="ECO:0000256" key="12">
    <source>
        <dbReference type="ARBA" id="ARBA00031636"/>
    </source>
</evidence>
<dbReference type="RefSeq" id="WP_097016542.1">
    <property type="nucleotide sequence ID" value="NZ_OBDZ01000003.1"/>
</dbReference>
<comment type="function">
    <text evidence="1">Multidrug efflux pump.</text>
</comment>
<feature type="transmembrane region" description="Helical" evidence="13">
    <location>
        <begin position="21"/>
        <end position="44"/>
    </location>
</feature>
<feature type="transmembrane region" description="Helical" evidence="13">
    <location>
        <begin position="398"/>
        <end position="418"/>
    </location>
</feature>
<evidence type="ECO:0000313" key="15">
    <source>
        <dbReference type="Proteomes" id="UP000219573"/>
    </source>
</evidence>
<dbReference type="AlphaFoldDB" id="A0A285FW95"/>
<protein>
    <recommendedName>
        <fullName evidence="4">Probable multidrug resistance protein NorM</fullName>
    </recommendedName>
    <alternativeName>
        <fullName evidence="12">Multidrug-efflux transporter</fullName>
    </alternativeName>
</protein>
<feature type="transmembrane region" description="Helical" evidence="13">
    <location>
        <begin position="424"/>
        <end position="445"/>
    </location>
</feature>
<feature type="transmembrane region" description="Helical" evidence="13">
    <location>
        <begin position="141"/>
        <end position="160"/>
    </location>
</feature>
<dbReference type="InterPro" id="IPR050222">
    <property type="entry name" value="MATE_MdtK"/>
</dbReference>
<keyword evidence="5" id="KW-0813">Transport</keyword>
<gene>
    <name evidence="14" type="ORF">SAMN06265827_10369</name>
</gene>
<dbReference type="GO" id="GO:0006811">
    <property type="term" value="P:monoatomic ion transport"/>
    <property type="evidence" value="ECO:0007669"/>
    <property type="project" value="UniProtKB-KW"/>
</dbReference>
<dbReference type="GO" id="GO:0005886">
    <property type="term" value="C:plasma membrane"/>
    <property type="evidence" value="ECO:0007669"/>
    <property type="project" value="UniProtKB-SubCell"/>
</dbReference>
<feature type="transmembrane region" description="Helical" evidence="13">
    <location>
        <begin position="64"/>
        <end position="83"/>
    </location>
</feature>
<proteinExistence type="inferred from homology"/>
<evidence type="ECO:0000256" key="11">
    <source>
        <dbReference type="ARBA" id="ARBA00023136"/>
    </source>
</evidence>
<evidence type="ECO:0000256" key="5">
    <source>
        <dbReference type="ARBA" id="ARBA00022448"/>
    </source>
</evidence>
<evidence type="ECO:0000256" key="6">
    <source>
        <dbReference type="ARBA" id="ARBA00022449"/>
    </source>
</evidence>
<feature type="transmembrane region" description="Helical" evidence="13">
    <location>
        <begin position="103"/>
        <end position="121"/>
    </location>
</feature>
<evidence type="ECO:0000256" key="10">
    <source>
        <dbReference type="ARBA" id="ARBA00023065"/>
    </source>
</evidence>
<dbReference type="OrthoDB" id="62420at2"/>
<evidence type="ECO:0000256" key="9">
    <source>
        <dbReference type="ARBA" id="ARBA00022989"/>
    </source>
</evidence>
<dbReference type="InterPro" id="IPR002528">
    <property type="entry name" value="MATE_fam"/>
</dbReference>
<reference evidence="15" key="1">
    <citation type="submission" date="2017-09" db="EMBL/GenBank/DDBJ databases">
        <authorList>
            <person name="Varghese N."/>
            <person name="Submissions S."/>
        </authorList>
    </citation>
    <scope>NUCLEOTIDE SEQUENCE [LARGE SCALE GENOMIC DNA]</scope>
    <source>
        <strain evidence="15">MSL47</strain>
    </source>
</reference>
<accession>A0A285FW95</accession>
<feature type="transmembrane region" description="Helical" evidence="13">
    <location>
        <begin position="324"/>
        <end position="345"/>
    </location>
</feature>
<evidence type="ECO:0000256" key="2">
    <source>
        <dbReference type="ARBA" id="ARBA00004651"/>
    </source>
</evidence>
<keyword evidence="11 13" id="KW-0472">Membrane</keyword>
<keyword evidence="6" id="KW-0050">Antiport</keyword>
<dbReference type="EMBL" id="OBDZ01000003">
    <property type="protein sequence ID" value="SNY15630.1"/>
    <property type="molecule type" value="Genomic_DNA"/>
</dbReference>
<evidence type="ECO:0000256" key="3">
    <source>
        <dbReference type="ARBA" id="ARBA00010199"/>
    </source>
</evidence>
<feature type="transmembrane region" description="Helical" evidence="13">
    <location>
        <begin position="172"/>
        <end position="195"/>
    </location>
</feature>
<dbReference type="CDD" id="cd13137">
    <property type="entry name" value="MATE_NorM_like"/>
    <property type="match status" value="1"/>
</dbReference>
<dbReference type="GO" id="GO:0015297">
    <property type="term" value="F:antiporter activity"/>
    <property type="evidence" value="ECO:0007669"/>
    <property type="project" value="UniProtKB-KW"/>
</dbReference>
<feature type="transmembrane region" description="Helical" evidence="13">
    <location>
        <begin position="267"/>
        <end position="287"/>
    </location>
</feature>
<sequence>MNQDLSLQQVELSTSAMLKKVLILASPAIVEMLLNTLVGVVDTIMVGRGIGAEGLAAINLANQIVFPIVFIFSAFNVGTTAIVSRYIGAKAKSRANKIASQSCIINLVIGLILTALMYLYHQPLMALFNAEPEVTAIAIDYLKVVIYSQFFMFISFSLSSSFRGAGDTVTPMAINGAINILNIIGNWLLIFGIGIFPELGIVGAAISTTLSRAIGAIVFLIIGFSGKMKIKLVLRWFKLKLTIFKKLWRISWSAALEQLFMQSSYVVFNYLIIGLGTITYSAFNIIVRIESILFMPIFGFSIATTTLVGQYLGAKGKKNAIKSVNTATICGGVLAFIVGISFIIFPEKYISIFIEEQSVIKTATLPLRLTAIQQIANSFFIIYSGAIRGAGDTLSIMVINIVRLWILLIPLTYLIINYTPYGLVGHYIIADICMILITFITYLYFKSERWMKVEV</sequence>